<protein>
    <submittedName>
        <fullName evidence="2">Uncharacterized protein</fullName>
    </submittedName>
</protein>
<keyword evidence="1" id="KW-0812">Transmembrane</keyword>
<dbReference type="EMBL" id="CP031422">
    <property type="protein sequence ID" value="AZS39332.1"/>
    <property type="molecule type" value="Genomic_DNA"/>
</dbReference>
<dbReference type="AlphaFoldDB" id="A0A3S9WGZ3"/>
<proteinExistence type="predicted"/>
<feature type="transmembrane region" description="Helical" evidence="1">
    <location>
        <begin position="61"/>
        <end position="82"/>
    </location>
</feature>
<organism evidence="2 3">
    <name type="scientific">Microbacterium oxydans</name>
    <dbReference type="NCBI Taxonomy" id="82380"/>
    <lineage>
        <taxon>Bacteria</taxon>
        <taxon>Bacillati</taxon>
        <taxon>Actinomycetota</taxon>
        <taxon>Actinomycetes</taxon>
        <taxon>Micrococcales</taxon>
        <taxon>Microbacteriaceae</taxon>
        <taxon>Microbacterium</taxon>
    </lineage>
</organism>
<accession>A0A3S9WGZ3</accession>
<evidence type="ECO:0000256" key="1">
    <source>
        <dbReference type="SAM" id="Phobius"/>
    </source>
</evidence>
<keyword evidence="1" id="KW-1133">Transmembrane helix</keyword>
<gene>
    <name evidence="2" type="ORF">CVS54_00634</name>
</gene>
<name>A0A3S9WGZ3_9MICO</name>
<feature type="transmembrane region" description="Helical" evidence="1">
    <location>
        <begin position="94"/>
        <end position="113"/>
    </location>
</feature>
<feature type="transmembrane region" description="Helical" evidence="1">
    <location>
        <begin position="125"/>
        <end position="147"/>
    </location>
</feature>
<keyword evidence="1" id="KW-0472">Membrane</keyword>
<evidence type="ECO:0000313" key="2">
    <source>
        <dbReference type="EMBL" id="AZS39332.1"/>
    </source>
</evidence>
<sequence>MTSPRASVHKRMTTIYLLLRMMQAAALIVYLVGSLLLTGGQIAAGHAPMWGVAIDYPLFSFPGLLSLTVSVIGLLLAVAVLATARVKDSGRVGGAFAATGAAAASSAMFAWMLPSEEATEATLRWAAAGVDGAATLLLMIAALILAVRDDRARQREGRPIWTPGQES</sequence>
<dbReference type="RefSeq" id="WP_127011744.1">
    <property type="nucleotide sequence ID" value="NZ_CP031422.1"/>
</dbReference>
<reference evidence="2 3" key="1">
    <citation type="submission" date="2018-08" db="EMBL/GenBank/DDBJ databases">
        <title>Microbacterium oxydans strain HG3.</title>
        <authorList>
            <person name="ORTET P."/>
        </authorList>
    </citation>
    <scope>NUCLEOTIDE SEQUENCE [LARGE SCALE GENOMIC DNA]</scope>
    <source>
        <strain evidence="2 3">HG3</strain>
    </source>
</reference>
<evidence type="ECO:0000313" key="3">
    <source>
        <dbReference type="Proteomes" id="UP000274841"/>
    </source>
</evidence>
<dbReference type="Proteomes" id="UP000274841">
    <property type="component" value="Chromosome"/>
</dbReference>
<dbReference type="KEGG" id="moy:CVS54_00634"/>